<evidence type="ECO:0000256" key="1">
    <source>
        <dbReference type="SAM" id="Phobius"/>
    </source>
</evidence>
<keyword evidence="1" id="KW-1133">Transmembrane helix</keyword>
<proteinExistence type="predicted"/>
<comment type="caution">
    <text evidence="2">The sequence shown here is derived from an EMBL/GenBank/DDBJ whole genome shotgun (WGS) entry which is preliminary data.</text>
</comment>
<evidence type="ECO:0000313" key="3">
    <source>
        <dbReference type="Proteomes" id="UP001156905"/>
    </source>
</evidence>
<dbReference type="RefSeq" id="WP_284274289.1">
    <property type="nucleotide sequence ID" value="NZ_BSOW01000042.1"/>
</dbReference>
<sequence length="83" mass="8869">MVIESRMRIDPTLMHRVAVIGLGTLDVLRTTARWQACFQSEGWPAAELSGSRPGRHVTELLGVVAVIALAGLLGAFESARAAI</sequence>
<accession>A0ABQ6BDY1</accession>
<dbReference type="Proteomes" id="UP001156905">
    <property type="component" value="Unassembled WGS sequence"/>
</dbReference>
<keyword evidence="1" id="KW-0472">Membrane</keyword>
<protein>
    <submittedName>
        <fullName evidence="2">Uncharacterized protein</fullName>
    </submittedName>
</protein>
<dbReference type="EMBL" id="BSOW01000042">
    <property type="protein sequence ID" value="GLR91120.1"/>
    <property type="molecule type" value="Genomic_DNA"/>
</dbReference>
<evidence type="ECO:0000313" key="2">
    <source>
        <dbReference type="EMBL" id="GLR91120.1"/>
    </source>
</evidence>
<organism evidence="2 3">
    <name type="scientific">Bradyrhizobium iriomotense</name>
    <dbReference type="NCBI Taxonomy" id="441950"/>
    <lineage>
        <taxon>Bacteria</taxon>
        <taxon>Pseudomonadati</taxon>
        <taxon>Pseudomonadota</taxon>
        <taxon>Alphaproteobacteria</taxon>
        <taxon>Hyphomicrobiales</taxon>
        <taxon>Nitrobacteraceae</taxon>
        <taxon>Bradyrhizobium</taxon>
    </lineage>
</organism>
<gene>
    <name evidence="2" type="ORF">GCM10007857_78360</name>
</gene>
<keyword evidence="3" id="KW-1185">Reference proteome</keyword>
<reference evidence="3" key="1">
    <citation type="journal article" date="2019" name="Int. J. Syst. Evol. Microbiol.">
        <title>The Global Catalogue of Microorganisms (GCM) 10K type strain sequencing project: providing services to taxonomists for standard genome sequencing and annotation.</title>
        <authorList>
            <consortium name="The Broad Institute Genomics Platform"/>
            <consortium name="The Broad Institute Genome Sequencing Center for Infectious Disease"/>
            <person name="Wu L."/>
            <person name="Ma J."/>
        </authorList>
    </citation>
    <scope>NUCLEOTIDE SEQUENCE [LARGE SCALE GENOMIC DNA]</scope>
    <source>
        <strain evidence="3">NBRC 102520</strain>
    </source>
</reference>
<feature type="transmembrane region" description="Helical" evidence="1">
    <location>
        <begin position="57"/>
        <end position="76"/>
    </location>
</feature>
<keyword evidence="1" id="KW-0812">Transmembrane</keyword>
<name>A0ABQ6BDY1_9BRAD</name>